<evidence type="ECO:0000313" key="5">
    <source>
        <dbReference type="EMBL" id="CAK9161742.1"/>
    </source>
</evidence>
<evidence type="ECO:0000256" key="3">
    <source>
        <dbReference type="PROSITE-ProRule" id="PRU00357"/>
    </source>
</evidence>
<gene>
    <name evidence="5" type="ORF">ILEXP_LOCUS30562</name>
</gene>
<proteinExistence type="predicted"/>
<evidence type="ECO:0000256" key="1">
    <source>
        <dbReference type="ARBA" id="ARBA00004123"/>
    </source>
</evidence>
<sequence length="301" mass="35051">MITTTTTDDQYKRKLNLFPLHPENLVVDRETQDENVPYIISAADGGANTITALLGTSGTSSEDENDLSPTYAYREQYNSVEGTLVRTAMKSKERDSSEEKKEEEVTSCVADLRYKNKTHQGLSLKLDYQEILNAWSDKGPLCIRMESTQTVPNLHDEDLPHQETTSWLRDRQQNSGGLWIVPEMRGCTNSNTYGRVRVKEDVEGGGPEGWKMVHREACVLRYKEKRQNRLFSKRIRYEVRKFNAEKRPRVKVHFLIPPMYILCPQNQYLWVLHIVPFLVSRQWLRQFCRGDSRREVEEKGY</sequence>
<dbReference type="InterPro" id="IPR052453">
    <property type="entry name" value="CONSTANS-like_ZF"/>
</dbReference>
<evidence type="ECO:0000256" key="2">
    <source>
        <dbReference type="ARBA" id="ARBA00023242"/>
    </source>
</evidence>
<evidence type="ECO:0000313" key="6">
    <source>
        <dbReference type="Proteomes" id="UP001642360"/>
    </source>
</evidence>
<reference evidence="5 6" key="1">
    <citation type="submission" date="2024-02" db="EMBL/GenBank/DDBJ databases">
        <authorList>
            <person name="Vignale AGUSTIN F."/>
            <person name="Sosa J E."/>
            <person name="Modenutti C."/>
        </authorList>
    </citation>
    <scope>NUCLEOTIDE SEQUENCE [LARGE SCALE GENOMIC DNA]</scope>
</reference>
<dbReference type="InterPro" id="IPR010402">
    <property type="entry name" value="CCT_domain"/>
</dbReference>
<evidence type="ECO:0000259" key="4">
    <source>
        <dbReference type="PROSITE" id="PS51017"/>
    </source>
</evidence>
<comment type="caution">
    <text evidence="5">The sequence shown here is derived from an EMBL/GenBank/DDBJ whole genome shotgun (WGS) entry which is preliminary data.</text>
</comment>
<keyword evidence="2 3" id="KW-0539">Nucleus</keyword>
<dbReference type="EMBL" id="CAUOFW020003725">
    <property type="protein sequence ID" value="CAK9161742.1"/>
    <property type="molecule type" value="Genomic_DNA"/>
</dbReference>
<dbReference type="Pfam" id="PF06203">
    <property type="entry name" value="CCT"/>
    <property type="match status" value="1"/>
</dbReference>
<dbReference type="AlphaFoldDB" id="A0ABC8T3Z6"/>
<dbReference type="PANTHER" id="PTHR31874">
    <property type="entry name" value="CCT MOTIF FAMILY PROTEIN, EXPRESSED"/>
    <property type="match status" value="1"/>
</dbReference>
<dbReference type="PANTHER" id="PTHR31874:SF25">
    <property type="entry name" value="CCT MOTIF FAMILY PROTEIN"/>
    <property type="match status" value="1"/>
</dbReference>
<dbReference type="GO" id="GO:0005634">
    <property type="term" value="C:nucleus"/>
    <property type="evidence" value="ECO:0007669"/>
    <property type="project" value="UniProtKB-SubCell"/>
</dbReference>
<comment type="subcellular location">
    <subcellularLocation>
        <location evidence="1 3">Nucleus</location>
    </subcellularLocation>
</comment>
<dbReference type="PROSITE" id="PS51017">
    <property type="entry name" value="CCT"/>
    <property type="match status" value="1"/>
</dbReference>
<keyword evidence="6" id="KW-1185">Reference proteome</keyword>
<dbReference type="Proteomes" id="UP001642360">
    <property type="component" value="Unassembled WGS sequence"/>
</dbReference>
<accession>A0ABC8T3Z6</accession>
<organism evidence="5 6">
    <name type="scientific">Ilex paraguariensis</name>
    <name type="common">yerba mate</name>
    <dbReference type="NCBI Taxonomy" id="185542"/>
    <lineage>
        <taxon>Eukaryota</taxon>
        <taxon>Viridiplantae</taxon>
        <taxon>Streptophyta</taxon>
        <taxon>Embryophyta</taxon>
        <taxon>Tracheophyta</taxon>
        <taxon>Spermatophyta</taxon>
        <taxon>Magnoliopsida</taxon>
        <taxon>eudicotyledons</taxon>
        <taxon>Gunneridae</taxon>
        <taxon>Pentapetalae</taxon>
        <taxon>asterids</taxon>
        <taxon>campanulids</taxon>
        <taxon>Aquifoliales</taxon>
        <taxon>Aquifoliaceae</taxon>
        <taxon>Ilex</taxon>
    </lineage>
</organism>
<protein>
    <recommendedName>
        <fullName evidence="4">CCT domain-containing protein</fullName>
    </recommendedName>
</protein>
<name>A0ABC8T3Z6_9AQUA</name>
<feature type="domain" description="CCT" evidence="4">
    <location>
        <begin position="215"/>
        <end position="257"/>
    </location>
</feature>